<reference evidence="1" key="1">
    <citation type="submission" date="2023-10" db="EMBL/GenBank/DDBJ databases">
        <authorList>
            <person name="Domelevo Entfellner J.-B."/>
        </authorList>
    </citation>
    <scope>NUCLEOTIDE SEQUENCE</scope>
</reference>
<gene>
    <name evidence="1" type="ORF">AYBTSS11_LOCUS16097</name>
</gene>
<protein>
    <submittedName>
        <fullName evidence="1">Uncharacterized protein</fullName>
    </submittedName>
</protein>
<dbReference type="Gramene" id="rna-AYBTSS11_LOCUS16097">
    <property type="protein sequence ID" value="CAJ1955384.1"/>
    <property type="gene ID" value="gene-AYBTSS11_LOCUS16097"/>
</dbReference>
<dbReference type="EMBL" id="OY731402">
    <property type="protein sequence ID" value="CAJ1955384.1"/>
    <property type="molecule type" value="Genomic_DNA"/>
</dbReference>
<evidence type="ECO:0000313" key="2">
    <source>
        <dbReference type="Proteomes" id="UP001189624"/>
    </source>
</evidence>
<keyword evidence="2" id="KW-1185">Reference proteome</keyword>
<organism evidence="1 2">
    <name type="scientific">Sphenostylis stenocarpa</name>
    <dbReference type="NCBI Taxonomy" id="92480"/>
    <lineage>
        <taxon>Eukaryota</taxon>
        <taxon>Viridiplantae</taxon>
        <taxon>Streptophyta</taxon>
        <taxon>Embryophyta</taxon>
        <taxon>Tracheophyta</taxon>
        <taxon>Spermatophyta</taxon>
        <taxon>Magnoliopsida</taxon>
        <taxon>eudicotyledons</taxon>
        <taxon>Gunneridae</taxon>
        <taxon>Pentapetalae</taxon>
        <taxon>rosids</taxon>
        <taxon>fabids</taxon>
        <taxon>Fabales</taxon>
        <taxon>Fabaceae</taxon>
        <taxon>Papilionoideae</taxon>
        <taxon>50 kb inversion clade</taxon>
        <taxon>NPAAA clade</taxon>
        <taxon>indigoferoid/millettioid clade</taxon>
        <taxon>Phaseoleae</taxon>
        <taxon>Sphenostylis</taxon>
    </lineage>
</organism>
<evidence type="ECO:0000313" key="1">
    <source>
        <dbReference type="EMBL" id="CAJ1955384.1"/>
    </source>
</evidence>
<dbReference type="Proteomes" id="UP001189624">
    <property type="component" value="Chromosome 5"/>
</dbReference>
<accession>A0AA86SEC1</accession>
<name>A0AA86SEC1_9FABA</name>
<sequence length="54" mass="6225">MLQRFSSKFAFNIPCDEFMKILVKVCELGLEEGPLQRIEFVGGHKTAKQRRKGL</sequence>
<dbReference type="AlphaFoldDB" id="A0AA86SEC1"/>
<proteinExistence type="predicted"/>